<feature type="binding site" evidence="5">
    <location>
        <position position="581"/>
    </location>
    <ligand>
        <name>Fe cation</name>
        <dbReference type="ChEBI" id="CHEBI:24875"/>
        <note>catalytic</note>
    </ligand>
</feature>
<dbReference type="PANTHER" id="PTHR10543">
    <property type="entry name" value="BETA-CAROTENE DIOXYGENASE"/>
    <property type="match status" value="1"/>
</dbReference>
<dbReference type="STRING" id="90262.A0A1X2HZS1"/>
<dbReference type="GO" id="GO:0010436">
    <property type="term" value="F:carotenoid dioxygenase activity"/>
    <property type="evidence" value="ECO:0007669"/>
    <property type="project" value="TreeGrafter"/>
</dbReference>
<dbReference type="OrthoDB" id="407010at2759"/>
<evidence type="ECO:0000313" key="7">
    <source>
        <dbReference type="Proteomes" id="UP000193560"/>
    </source>
</evidence>
<dbReference type="GO" id="GO:0046872">
    <property type="term" value="F:metal ion binding"/>
    <property type="evidence" value="ECO:0007669"/>
    <property type="project" value="UniProtKB-KW"/>
</dbReference>
<dbReference type="InterPro" id="IPR036224">
    <property type="entry name" value="GINS_bundle-like_dom_sf"/>
</dbReference>
<comment type="caution">
    <text evidence="6">The sequence shown here is derived from an EMBL/GenBank/DDBJ whole genome shotgun (WGS) entry which is preliminary data.</text>
</comment>
<dbReference type="GO" id="GO:0016121">
    <property type="term" value="P:carotene catabolic process"/>
    <property type="evidence" value="ECO:0007669"/>
    <property type="project" value="TreeGrafter"/>
</dbReference>
<keyword evidence="7" id="KW-1185">Reference proteome</keyword>
<feature type="binding site" evidence="5">
    <location>
        <position position="223"/>
    </location>
    <ligand>
        <name>Fe cation</name>
        <dbReference type="ChEBI" id="CHEBI:24875"/>
        <note>catalytic</note>
    </ligand>
</feature>
<proteinExistence type="inferred from homology"/>
<comment type="similarity">
    <text evidence="1">Belongs to the carotenoid oxygenase family.</text>
</comment>
<dbReference type="AlphaFoldDB" id="A0A1X2HZS1"/>
<keyword evidence="4 5" id="KW-0408">Iron</keyword>
<reference evidence="6 7" key="1">
    <citation type="submission" date="2016-07" db="EMBL/GenBank/DDBJ databases">
        <title>Pervasive Adenine N6-methylation of Active Genes in Fungi.</title>
        <authorList>
            <consortium name="DOE Joint Genome Institute"/>
            <person name="Mondo S.J."/>
            <person name="Dannebaum R.O."/>
            <person name="Kuo R.C."/>
            <person name="Labutti K."/>
            <person name="Haridas S."/>
            <person name="Kuo A."/>
            <person name="Salamov A."/>
            <person name="Ahrendt S.R."/>
            <person name="Lipzen A."/>
            <person name="Sullivan W."/>
            <person name="Andreopoulos W.B."/>
            <person name="Clum A."/>
            <person name="Lindquist E."/>
            <person name="Daum C."/>
            <person name="Ramamoorthy G.K."/>
            <person name="Gryganskyi A."/>
            <person name="Culley D."/>
            <person name="Magnuson J.K."/>
            <person name="James T.Y."/>
            <person name="O'Malley M.A."/>
            <person name="Stajich J.E."/>
            <person name="Spatafora J.W."/>
            <person name="Visel A."/>
            <person name="Grigoriev I.V."/>
        </authorList>
    </citation>
    <scope>NUCLEOTIDE SEQUENCE [LARGE SCALE GENOMIC DNA]</scope>
    <source>
        <strain evidence="6 7">NRRL 1336</strain>
    </source>
</reference>
<keyword evidence="2 5" id="KW-0479">Metal-binding</keyword>
<evidence type="ECO:0000256" key="2">
    <source>
        <dbReference type="ARBA" id="ARBA00022723"/>
    </source>
</evidence>
<protein>
    <submittedName>
        <fullName evidence="6">Carotenoid oxygenase</fullName>
    </submittedName>
</protein>
<evidence type="ECO:0000256" key="4">
    <source>
        <dbReference type="ARBA" id="ARBA00023004"/>
    </source>
</evidence>
<evidence type="ECO:0000256" key="1">
    <source>
        <dbReference type="ARBA" id="ARBA00006787"/>
    </source>
</evidence>
<evidence type="ECO:0000313" key="6">
    <source>
        <dbReference type="EMBL" id="ORZ06044.1"/>
    </source>
</evidence>
<name>A0A1X2HZS1_9FUNG</name>
<organism evidence="6 7">
    <name type="scientific">Absidia repens</name>
    <dbReference type="NCBI Taxonomy" id="90262"/>
    <lineage>
        <taxon>Eukaryota</taxon>
        <taxon>Fungi</taxon>
        <taxon>Fungi incertae sedis</taxon>
        <taxon>Mucoromycota</taxon>
        <taxon>Mucoromycotina</taxon>
        <taxon>Mucoromycetes</taxon>
        <taxon>Mucorales</taxon>
        <taxon>Cunninghamellaceae</taxon>
        <taxon>Absidia</taxon>
    </lineage>
</organism>
<dbReference type="InterPro" id="IPR004294">
    <property type="entry name" value="Carotenoid_Oase"/>
</dbReference>
<dbReference type="EMBL" id="MCGE01000041">
    <property type="protein sequence ID" value="ORZ06044.1"/>
    <property type="molecule type" value="Genomic_DNA"/>
</dbReference>
<accession>A0A1X2HZS1</accession>
<sequence>MDEMTSSLENKFASMVYQTELERIRYLIKSYLRTRLFKRPSLAFNSRELPEWLNGILYRIDHQHNTTMISHTFDGMPFLHRFQLSSSTQTVRYNSRHLATKAEQNICQGNPTAFFGHVYYASSTWALFKAFLSRFKKFVIEANLVSLNNGTGDPSSVMVGVTVTPNFPIPKSLSQLSSSHPILVTKTDANVLQKVNSDNLVPENIFNYSQFDKQLSGELSAAHHQYDPATEENFNFTLKMGPTPTLIVFSTTQRSSQATILAKITHRLDAARTPIRSCYIHSFWLTKNYIIIPEAPLFLRNTGLDFIVAGSVLAGMEWDPHTPTFLHVISRRPDQGHIASIPMDSFFTFHTGNAWEENALMTDNDSSIINLHLDCSAFPDGDIMYQLHSFGQVCPPLSDHENKIKTAEFQHSQQHNGFTKPPIRQSTFGELRRYTLAFKPSSTNSTSSCSATSTLLTDNFEFLRFNQKYAMQPYRYIYGNQLVPASQTQGEHYTITKVDLTTKETIVFKNADYVCSEPIFVPRPAAKQEDDGVLLSFVNVMDHHHHQNDGKKHCFLLVLEASNMKELARCKIGHFSATTFHGSFVDYEFRSISIN</sequence>
<evidence type="ECO:0000256" key="5">
    <source>
        <dbReference type="PIRSR" id="PIRSR604294-1"/>
    </source>
</evidence>
<keyword evidence="3" id="KW-0560">Oxidoreductase</keyword>
<dbReference type="Pfam" id="PF03055">
    <property type="entry name" value="RPE65"/>
    <property type="match status" value="1"/>
</dbReference>
<dbReference type="PANTHER" id="PTHR10543:SF24">
    <property type="entry name" value="CAROTENOID ISOMEROOXYGENASE"/>
    <property type="match status" value="1"/>
</dbReference>
<dbReference type="SUPFAM" id="SSF158573">
    <property type="entry name" value="GINS helical bundle-like"/>
    <property type="match status" value="1"/>
</dbReference>
<comment type="cofactor">
    <cofactor evidence="5">
        <name>Fe(2+)</name>
        <dbReference type="ChEBI" id="CHEBI:29033"/>
    </cofactor>
    <text evidence="5">Binds 1 Fe(2+) ion per subunit.</text>
</comment>
<feature type="binding site" evidence="5">
    <location>
        <position position="350"/>
    </location>
    <ligand>
        <name>Fe cation</name>
        <dbReference type="ChEBI" id="CHEBI:24875"/>
        <note>catalytic</note>
    </ligand>
</feature>
<evidence type="ECO:0000256" key="3">
    <source>
        <dbReference type="ARBA" id="ARBA00023002"/>
    </source>
</evidence>
<dbReference type="Gene3D" id="1.20.58.1030">
    <property type="match status" value="1"/>
</dbReference>
<dbReference type="Proteomes" id="UP000193560">
    <property type="component" value="Unassembled WGS sequence"/>
</dbReference>
<feature type="binding site" evidence="5">
    <location>
        <position position="281"/>
    </location>
    <ligand>
        <name>Fe cation</name>
        <dbReference type="ChEBI" id="CHEBI:24875"/>
        <note>catalytic</note>
    </ligand>
</feature>
<gene>
    <name evidence="6" type="ORF">BCR42DRAFT_463287</name>
</gene>